<evidence type="ECO:0000313" key="6">
    <source>
        <dbReference type="Proteomes" id="UP000011777"/>
    </source>
</evidence>
<dbReference type="Proteomes" id="UP000011777">
    <property type="component" value="Unassembled WGS sequence"/>
</dbReference>
<evidence type="ECO:0000256" key="2">
    <source>
        <dbReference type="ARBA" id="ARBA00022927"/>
    </source>
</evidence>
<dbReference type="HOGENOM" id="CLU_404890_0_0_1"/>
<dbReference type="STRING" id="1245528.M3JSH3"/>
<keyword evidence="6" id="KW-1185">Reference proteome</keyword>
<protein>
    <submittedName>
        <fullName evidence="5">Uncharacterized protein</fullName>
    </submittedName>
</protein>
<dbReference type="AlphaFoldDB" id="M3JSH3"/>
<reference evidence="5 6" key="1">
    <citation type="submission" date="2013-02" db="EMBL/GenBank/DDBJ databases">
        <title>Genome sequence of Candida maltosa Xu316, a potential industrial strain for xylitol and ethanol production.</title>
        <authorList>
            <person name="Yu J."/>
            <person name="Wang Q."/>
            <person name="Geng X."/>
            <person name="Bao W."/>
            <person name="He P."/>
            <person name="Cai J."/>
        </authorList>
    </citation>
    <scope>NUCLEOTIDE SEQUENCE [LARGE SCALE GENOMIC DNA]</scope>
    <source>
        <strain evidence="6">Xu316</strain>
    </source>
</reference>
<accession>M3JSH3</accession>
<feature type="non-terminal residue" evidence="5">
    <location>
        <position position="801"/>
    </location>
</feature>
<gene>
    <name evidence="5" type="ORF">G210_5213</name>
</gene>
<dbReference type="OMA" id="ASICKFA"/>
<dbReference type="InterPro" id="IPR032691">
    <property type="entry name" value="Mon2/Sec7/BIG1-like_HUS"/>
</dbReference>
<dbReference type="Pfam" id="PF12783">
    <property type="entry name" value="Sec7-like_HUS"/>
    <property type="match status" value="1"/>
</dbReference>
<name>M3JSH3_CANMX</name>
<dbReference type="EMBL" id="AOGT01002922">
    <property type="protein sequence ID" value="EMG45209.1"/>
    <property type="molecule type" value="Genomic_DNA"/>
</dbReference>
<dbReference type="InterPro" id="IPR032629">
    <property type="entry name" value="DCB_dom"/>
</dbReference>
<dbReference type="eggNOG" id="KOG1848">
    <property type="taxonomic scope" value="Eukaryota"/>
</dbReference>
<comment type="caution">
    <text evidence="5">The sequence shown here is derived from an EMBL/GenBank/DDBJ whole genome shotgun (WGS) entry which is preliminary data.</text>
</comment>
<organism evidence="5 6">
    <name type="scientific">Candida maltosa (strain Xu316)</name>
    <name type="common">Yeast</name>
    <dbReference type="NCBI Taxonomy" id="1245528"/>
    <lineage>
        <taxon>Eukaryota</taxon>
        <taxon>Fungi</taxon>
        <taxon>Dikarya</taxon>
        <taxon>Ascomycota</taxon>
        <taxon>Saccharomycotina</taxon>
        <taxon>Pichiomycetes</taxon>
        <taxon>Debaryomycetaceae</taxon>
        <taxon>Candida/Lodderomyces clade</taxon>
        <taxon>Candida</taxon>
    </lineage>
</organism>
<feature type="domain" description="Mon2/Sec7/BIG1-like HUS" evidence="3">
    <location>
        <begin position="77"/>
        <end position="235"/>
    </location>
</feature>
<keyword evidence="2" id="KW-0653">Protein transport</keyword>
<dbReference type="GO" id="GO:0015031">
    <property type="term" value="P:protein transport"/>
    <property type="evidence" value="ECO:0007669"/>
    <property type="project" value="UniProtKB-KW"/>
</dbReference>
<evidence type="ECO:0000259" key="4">
    <source>
        <dbReference type="Pfam" id="PF16213"/>
    </source>
</evidence>
<dbReference type="OrthoDB" id="294853at2759"/>
<evidence type="ECO:0000313" key="5">
    <source>
        <dbReference type="EMBL" id="EMG45209.1"/>
    </source>
</evidence>
<feature type="non-terminal residue" evidence="5">
    <location>
        <position position="1"/>
    </location>
</feature>
<sequence length="801" mass="90575">MQTYKLSGDNLLDLLSICSSLTANNKSPIVINAASATLQQLFTGIYDNINDDADNNEKSIEIKIDNEEVLVVDEVTYEGFMIFQDVCRMLDNEKPEFLKESIHIKLLSVLEIIESVVHGHKQLFQTHKELAYLLRTKVFPSLLKILNSPSKNFPLVDRTVRIMQVLLSTQLSNLEVESEVVLSFFSHLLLDDSEAEQPIWEKTLVLEMLKNLFSDFSVVKSIFEKYDNNKQRKNVLKELFTVITVFLQKVNGSVNDIVRPVSSHSTKPYLSRTTSNMKPSVLDHLDKSEPPSDIPTMYPVYLVYQILVSLSQGVANYVYNLNDDSKSPNVLEADVELANALVEKATPDVSVMYEMLIYTSMDDETFFALIKSFQKIIHAAGLLGLNEQRDQLLLILCKATIKNTSDKSEHQPAEGTSFQEQKKQLLAFGEQLVESISSTIAGETNDTDSISSGKPHVSTPPALHSRYFNSRHVVCLRVLSNTAITLKSTLQDFWSVIWITFQWCDYYLNGPDAFSGFHNHKSYQGFTDAMRPQISAQDVNHIDSALSKLVESISDSSVEVFHGSLSTLSHLTDVAYTPTSESTTLDVSPYNKTYFMSKVVELCEDDIHQWLIKDDESWNLMSKYFVDGATKRTLSSGLRSSVIEKYTHVIESVAVAGFKHEELIDQTSARTLNGMSRYLEQISEMGSPQEVLIANCETEIHLSILTTLHNLIDKYDKNYQQSWHEVFKILNTPFKVSITDSVAVTDDGNTRGKLIEKSFDSLKLILDEFLSTLPFTQFKLLIDTLAKFVYQKHDLNISFTS</sequence>
<dbReference type="Pfam" id="PF16213">
    <property type="entry name" value="DCB"/>
    <property type="match status" value="1"/>
</dbReference>
<dbReference type="GO" id="GO:0005794">
    <property type="term" value="C:Golgi apparatus"/>
    <property type="evidence" value="ECO:0007669"/>
    <property type="project" value="UniProtKB-ARBA"/>
</dbReference>
<feature type="domain" description="Mon2/Sec7/BIG1-like dimerisation and cyclophilin-binding" evidence="4">
    <location>
        <begin position="5"/>
        <end position="50"/>
    </location>
</feature>
<evidence type="ECO:0000256" key="1">
    <source>
        <dbReference type="ARBA" id="ARBA00022448"/>
    </source>
</evidence>
<keyword evidence="1" id="KW-0813">Transport</keyword>
<evidence type="ECO:0000259" key="3">
    <source>
        <dbReference type="Pfam" id="PF12783"/>
    </source>
</evidence>
<proteinExistence type="predicted"/>